<gene>
    <name evidence="1" type="ORF">OCBIM_22032910mg</name>
</gene>
<evidence type="ECO:0000313" key="1">
    <source>
        <dbReference type="EMBL" id="KOF76793.1"/>
    </source>
</evidence>
<reference evidence="1" key="1">
    <citation type="submission" date="2015-07" db="EMBL/GenBank/DDBJ databases">
        <title>MeaNS - Measles Nucleotide Surveillance Program.</title>
        <authorList>
            <person name="Tran T."/>
            <person name="Druce J."/>
        </authorList>
    </citation>
    <scope>NUCLEOTIDE SEQUENCE</scope>
    <source>
        <strain evidence="1">UCB-OBI-ISO-001</strain>
        <tissue evidence="1">Gonad</tissue>
    </source>
</reference>
<protein>
    <submittedName>
        <fullName evidence="1">Uncharacterized protein</fullName>
    </submittedName>
</protein>
<dbReference type="AlphaFoldDB" id="A0A0L8GIK6"/>
<organism evidence="1">
    <name type="scientific">Octopus bimaculoides</name>
    <name type="common">California two-spotted octopus</name>
    <dbReference type="NCBI Taxonomy" id="37653"/>
    <lineage>
        <taxon>Eukaryota</taxon>
        <taxon>Metazoa</taxon>
        <taxon>Spiralia</taxon>
        <taxon>Lophotrochozoa</taxon>
        <taxon>Mollusca</taxon>
        <taxon>Cephalopoda</taxon>
        <taxon>Coleoidea</taxon>
        <taxon>Octopodiformes</taxon>
        <taxon>Octopoda</taxon>
        <taxon>Incirrata</taxon>
        <taxon>Octopodidae</taxon>
        <taxon>Octopus</taxon>
    </lineage>
</organism>
<dbReference type="EMBL" id="KQ421684">
    <property type="protein sequence ID" value="KOF76793.1"/>
    <property type="molecule type" value="Genomic_DNA"/>
</dbReference>
<name>A0A0L8GIK6_OCTBM</name>
<proteinExistence type="predicted"/>
<sequence length="123" mass="14264">MNESIDGAGCPAYILHNSAHTAANVLSVDVEAIVVILFSCFSSYTIRFQKMYVDVQYASILSHSKTRWLSLIRAVERILFFFYFEEKVPQILVESFNNPLNEAYLYLVRSFEYAFSNRIMKIE</sequence>
<accession>A0A0L8GIK6</accession>